<evidence type="ECO:0000313" key="2">
    <source>
        <dbReference type="EMBL" id="ANP26648.1"/>
    </source>
</evidence>
<proteinExistence type="predicted"/>
<dbReference type="EMBL" id="CP012117">
    <property type="protein sequence ID" value="ANP26648.1"/>
    <property type="molecule type" value="Genomic_DNA"/>
</dbReference>
<evidence type="ECO:0000313" key="4">
    <source>
        <dbReference type="Proteomes" id="UP000092596"/>
    </source>
</evidence>
<gene>
    <name evidence="1" type="ORF">DAD186_00850</name>
    <name evidence="2" type="ORF">DAD186_00890</name>
    <name evidence="3" type="ORF">DAD186_00950</name>
</gene>
<dbReference type="AlphaFoldDB" id="A0A1B0ZFA9"/>
<dbReference type="KEGG" id="dva:DAD186_00850"/>
<reference evidence="2 4" key="1">
    <citation type="submission" date="2015-06" db="EMBL/GenBank/DDBJ databases">
        <title>Investigation of pathophysiology for high-risk pregnancy and development of treatment modality based on it.</title>
        <authorList>
            <person name="Kim B.-C."/>
            <person name="Lim S."/>
        </authorList>
    </citation>
    <scope>NUCLEOTIDE SEQUENCE [LARGE SCALE GENOMIC DNA]</scope>
    <source>
        <strain evidence="2 4">AD1-86</strain>
    </source>
</reference>
<dbReference type="EMBL" id="CP012117">
    <property type="protein sequence ID" value="ANP26644.1"/>
    <property type="molecule type" value="Genomic_DNA"/>
</dbReference>
<dbReference type="EMBL" id="CP012117">
    <property type="protein sequence ID" value="ANP26654.1"/>
    <property type="molecule type" value="Genomic_DNA"/>
</dbReference>
<dbReference type="Proteomes" id="UP000092596">
    <property type="component" value="Chromosome"/>
</dbReference>
<evidence type="ECO:0000313" key="1">
    <source>
        <dbReference type="EMBL" id="ANP26644.1"/>
    </source>
</evidence>
<dbReference type="KEGG" id="dva:DAD186_00890"/>
<evidence type="ECO:0000313" key="3">
    <source>
        <dbReference type="EMBL" id="ANP26654.1"/>
    </source>
</evidence>
<dbReference type="KEGG" id="dva:DAD186_00950"/>
<organism evidence="2 4">
    <name type="scientific">Dermabacter vaginalis</name>
    <dbReference type="NCBI Taxonomy" id="1630135"/>
    <lineage>
        <taxon>Bacteria</taxon>
        <taxon>Bacillati</taxon>
        <taxon>Actinomycetota</taxon>
        <taxon>Actinomycetes</taxon>
        <taxon>Micrococcales</taxon>
        <taxon>Dermabacteraceae</taxon>
        <taxon>Dermabacter</taxon>
    </lineage>
</organism>
<accession>A0A1B0ZFA9</accession>
<dbReference type="STRING" id="1630135.DAD186_00850"/>
<name>A0A1B0ZFA9_9MICO</name>
<protein>
    <submittedName>
        <fullName evidence="2">Uncharacterized protein</fullName>
    </submittedName>
</protein>
<sequence>MVWVLADVGDGAGGALLGAGGGFVVFAHGGFDEVDDAADLVGGAVPALFDVAVFFGDAVGLEVAHGGVDLLVAHGDEAFEAADDAGEVALDGLGNAGVERDAVGGGHEVSSLKRVWWLLWCVGSALAGEACAVEVGRALCGGGVVHRLLVAGLEGGVHAALAFEDAAEGDVEVVADFVGAGLELVEGGAAGAVELAFEGLHRGNELLDERAEVVVSAGGVGGEGGEGLVAHIELHECTPLQKCCEECEPRRQSACGSHASPCAVRDTRPVI</sequence>